<accession>A0A7X5ZXL1</accession>
<sequence length="2039" mass="219323">MGNGLSTGAKAGGKALLAKAMLQWKRRGASPLTDLAAGTVDRELEEALDTLTGDAATLPDAIAKRLKAAISARPPMFAETEVREWLRIPEVRAVIKDATLASVAQEAIDAQRAEAERLYLEATGDANWYGGALFDHAVAFLSLTLDAKTSTETRLGIATGNRNTARLAADIADVGRSVADGNDRMVALLQQVVDGQAGGPFPAEIVGEHILAEVATETRWRAIVDEKQVERTVQLAERVADGGDLREAPPAARSGAMRMAAATLARNGRAPDAAKWLDAATGAGANDLGTDRARIAIFEKDWNAAATLLKDRTDRIAVSLAIDLIRGRDGDATALDYVDRHMAHADMTGFLVPAVATLMAIADRWEDAEGIYAAASDEQIEENPTLLYARARMRIAMLGPADQRLGTIESTSNLPQPSAVRNDAEGARLLGAARDDLAALAAQIPGDRYAAFAVSVDVHRLYLDLLSGDPELVEAATDRLHDKLADYEQVVDYAWLALAFDIEFDETTLRANLDRARAVGGWHQGQLVTAFQVAMRDDHDGGSLTAFIDANRDQLVEALGAGQTVGIEIEALAQQGRIPEGRARLDEWRGRLEPNTIGRLEALLDEQEGGNPLAIRLARFEATDAEPDLLALIGALGEGGDDRLADYSALMWRRRHRTEDAVRACNVYFNSGRDGPLDAFLEEIGTGVDDDPRLSAHAAWASYRAGELDEADRRLAPLRVASPDDVSLRQLDINVALEGGDWRRLAPLVREDLDRREHRSARQLLQAAELAHAMDDPISDELTRAAAAAAPDTAAVLMQAFTQALRRGRDWSDETGEWLRRAIELSGDSGPLQRRKLQDVIELRDEHFRRSLEIDGLIMSGDVPLAMVAAPLGTTLSELVLSRLAANVTIEDGRHRTCLPFVAGNRLNVDMTGATRIGLDPNAILALQLCGLLEDTLGAFPEIVIPAGTLPSMFNDLTRADRSQPARVEQGIRIKELAGNGRLETLPAVPADVDPFDDLHAAAERLGGSVVHGFPIYVAGTFMEEMRDAEPFKERLVSPGAVAAALAALGETSVEETEKAAKRLEGSGSWPDETPPDLDRPLVVDGVSLHALDDAGILEPLLRAGAKVFIPKAVVDMAENEIRQRSDSQELARSIETVRATLRSALTSGKAVIGRFRRDAEVLPRDQDGNVERDPALAPLISLLQDGSGVEALISGDRMVNRHGAFTDRTGGGRPVLTIIDVINQLVRAGRITAARRATAIRKLREAGVAMIPTDADEVAAAAAIGNWTHGPSRDLRAICDSIHLPLLRRALLLPDDRHWLRGATLSMALAIRKCWADLDVEVATKAADFLFHNLPNVAGWIERDPDPSASAWPDEVAIAVHAVLALPFEVPPERLEAYHDWYASRVRPRLEGRDRAALAGVRSRLGLVLTTPRQQVDPDIGPVSPEQEARLNRLVAGLVPKFHLDALVDEAAVHAALSGTRAAIVVDEHEVEVAAVARFLGDAMDGVASPLTAVDGTVLAESGDARPDGSAAITRPWGTLRFDMAGLFAKDPAMRRLTFDSLAAQNTIAPSSAARWRDVVASAPLPADLMVILMDELHASPETFLASLRQTDHPLNFSDISTLDERLLASILDVADPAADLAATIDAVVTAHAAAPGPAHAARALAPLAVSPDFKFPKLVAELGDEEVAGLCGDLIEEGDAFSLVAAFEACCARHTSPACVAVGNRILEALFGEEGRHDQIAHDWCIAARMVLASADLEHALFDWPLPQRRATLLAHAGNVSRALAGYDFDRPELLTTAYGWIATRYRLRGHLERVESSEWVRDWLNPSVVTAQMIRRMDAALDTIDVEKRPKPWVEGIAKGVGPFAGNHTRAMFAIPGPLDAFSPTFRRGEDLESDKWAPEIVGAGAVPALNMLYVLVSAGGPPNDLPPMVDAVAELVGRCDSEHRNQAIQFSFVAAAKWKSADLADRLMEIVLAEPDARGERIGATAEFAVSAAAAQPDAPAMRDAAVARLTDLAFGPLDHDAAETLANFLDLLANVVPPWATALERLRIAALLAA</sequence>
<dbReference type="Pfam" id="PF24407">
    <property type="entry name" value="HTH_upst_double_PIN"/>
    <property type="match status" value="1"/>
</dbReference>
<reference evidence="3 4" key="1">
    <citation type="submission" date="2020-03" db="EMBL/GenBank/DDBJ databases">
        <title>Genomic Encyclopedia of Type Strains, Phase IV (KMG-IV): sequencing the most valuable type-strain genomes for metagenomic binning, comparative biology and taxonomic classification.</title>
        <authorList>
            <person name="Goeker M."/>
        </authorList>
    </citation>
    <scope>NUCLEOTIDE SEQUENCE [LARGE SCALE GENOMIC DNA]</scope>
    <source>
        <strain evidence="3 4">DSM 4733</strain>
    </source>
</reference>
<gene>
    <name evidence="3" type="ORF">FHR20_004364</name>
</gene>
<comment type="caution">
    <text evidence="3">The sequence shown here is derived from an EMBL/GenBank/DDBJ whole genome shotgun (WGS) entry which is preliminary data.</text>
</comment>
<evidence type="ECO:0000313" key="4">
    <source>
        <dbReference type="Proteomes" id="UP000564677"/>
    </source>
</evidence>
<protein>
    <recommendedName>
        <fullName evidence="2">HTH domain-containing protein</fullName>
    </recommendedName>
</protein>
<dbReference type="RefSeq" id="WP_167301490.1">
    <property type="nucleotide sequence ID" value="NZ_JAASQV010000007.1"/>
</dbReference>
<organism evidence="3 4">
    <name type="scientific">Sphingomonas leidyi</name>
    <dbReference type="NCBI Taxonomy" id="68569"/>
    <lineage>
        <taxon>Bacteria</taxon>
        <taxon>Pseudomonadati</taxon>
        <taxon>Pseudomonadota</taxon>
        <taxon>Alphaproteobacteria</taxon>
        <taxon>Sphingomonadales</taxon>
        <taxon>Sphingomonadaceae</taxon>
        <taxon>Sphingomonas</taxon>
    </lineage>
</organism>
<evidence type="ECO:0000256" key="1">
    <source>
        <dbReference type="SAM" id="MobiDB-lite"/>
    </source>
</evidence>
<feature type="domain" description="HTH" evidence="2">
    <location>
        <begin position="837"/>
        <end position="906"/>
    </location>
</feature>
<dbReference type="InterPro" id="IPR056620">
    <property type="entry name" value="HTH_next_PIN-TPR-GreABC"/>
</dbReference>
<evidence type="ECO:0000313" key="3">
    <source>
        <dbReference type="EMBL" id="NIJ67380.1"/>
    </source>
</evidence>
<proteinExistence type="predicted"/>
<dbReference type="EMBL" id="JAASQV010000007">
    <property type="protein sequence ID" value="NIJ67380.1"/>
    <property type="molecule type" value="Genomic_DNA"/>
</dbReference>
<evidence type="ECO:0000259" key="2">
    <source>
        <dbReference type="Pfam" id="PF24407"/>
    </source>
</evidence>
<feature type="region of interest" description="Disordered" evidence="1">
    <location>
        <begin position="1057"/>
        <end position="1077"/>
    </location>
</feature>
<keyword evidence="4" id="KW-1185">Reference proteome</keyword>
<dbReference type="Proteomes" id="UP000564677">
    <property type="component" value="Unassembled WGS sequence"/>
</dbReference>
<name>A0A7X5ZXL1_9SPHN</name>